<evidence type="ECO:0000256" key="1">
    <source>
        <dbReference type="SAM" id="Phobius"/>
    </source>
</evidence>
<feature type="transmembrane region" description="Helical" evidence="1">
    <location>
        <begin position="275"/>
        <end position="293"/>
    </location>
</feature>
<dbReference type="EMBL" id="JASNWA010000007">
    <property type="protein sequence ID" value="KAK3172722.1"/>
    <property type="molecule type" value="Genomic_DNA"/>
</dbReference>
<feature type="transmembrane region" description="Helical" evidence="1">
    <location>
        <begin position="34"/>
        <end position="53"/>
    </location>
</feature>
<dbReference type="Proteomes" id="UP001276659">
    <property type="component" value="Unassembled WGS sequence"/>
</dbReference>
<protein>
    <submittedName>
        <fullName evidence="2">Uncharacterized protein</fullName>
    </submittedName>
</protein>
<reference evidence="2" key="1">
    <citation type="submission" date="2022-11" db="EMBL/GenBank/DDBJ databases">
        <title>Chromosomal genome sequence assembly and mating type (MAT) locus characterization of the leprose asexual lichenized fungus Lepraria neglecta (Nyl.) Erichsen.</title>
        <authorList>
            <person name="Allen J.L."/>
            <person name="Pfeffer B."/>
        </authorList>
    </citation>
    <scope>NUCLEOTIDE SEQUENCE</scope>
    <source>
        <strain evidence="2">Allen 5258</strain>
    </source>
</reference>
<gene>
    <name evidence="2" type="ORF">OEA41_006046</name>
</gene>
<accession>A0AAE0DJV9</accession>
<keyword evidence="1" id="KW-0472">Membrane</keyword>
<name>A0AAE0DJV9_9LECA</name>
<evidence type="ECO:0000313" key="2">
    <source>
        <dbReference type="EMBL" id="KAK3172722.1"/>
    </source>
</evidence>
<proteinExistence type="predicted"/>
<organism evidence="2 3">
    <name type="scientific">Lepraria neglecta</name>
    <dbReference type="NCBI Taxonomy" id="209136"/>
    <lineage>
        <taxon>Eukaryota</taxon>
        <taxon>Fungi</taxon>
        <taxon>Dikarya</taxon>
        <taxon>Ascomycota</taxon>
        <taxon>Pezizomycotina</taxon>
        <taxon>Lecanoromycetes</taxon>
        <taxon>OSLEUM clade</taxon>
        <taxon>Lecanoromycetidae</taxon>
        <taxon>Lecanorales</taxon>
        <taxon>Lecanorineae</taxon>
        <taxon>Stereocaulaceae</taxon>
        <taxon>Lepraria</taxon>
    </lineage>
</organism>
<keyword evidence="1" id="KW-0812">Transmembrane</keyword>
<comment type="caution">
    <text evidence="2">The sequence shown here is derived from an EMBL/GenBank/DDBJ whole genome shotgun (WGS) entry which is preliminary data.</text>
</comment>
<sequence length="622" mass="69724">MSASDLAGGSQDLAALLGLFATDGVERNALASHLGWGCVVASSLSLLGILGLVKSSIKVALGLRYCWSAGFNLDSLRGIFGFLPGESPTLGNLFDCDVMMIQFSTQGLRISVSKRYFSGDYTPIVKVASAQGWARGINVNLGNLRGEKAFNKSPILIAFALFICSGLTTWLLEVVQAEWTWVKIVAIPGLHLCLFTLVAIPLWYDKQVNHPGTQLTVEKWNALHDLSAKNWNPPDGEGVKNQTLNLLQVRHRNTDVLHCWANTAFLKSPALKGTLIFASVFAATAYICQYTILKAASSMHALIWIGCQAALAAARLAYWIFNPSFDNPSVVVSEFAELNNTASEQVTLPELICNTFAGPSLQIPPFALVYLGTNPLQEILYNAASRSKNADAIPVDAEIVAFLNTDFRRLIERRWVEGHHDSFEQFRLALCRVKNQAYPIPLVLVDVPYRNKDGDEDMCWMEATWPSRDHHATCTSLAFARDGGRLHLRSTVERCDENCIWRQRNISGRNDHRTPQFLDDRSRKICEWLRRLAKAENFYIHIQGAWRRTVTVLGEAHRGEKQDKRPEELDYQKGLGEVREYIRKGLQSPPEMDFLDKIRWWLLKKSPGPNHKRMVSEGDKIV</sequence>
<dbReference type="AlphaFoldDB" id="A0AAE0DJV9"/>
<feature type="transmembrane region" description="Helical" evidence="1">
    <location>
        <begin position="184"/>
        <end position="204"/>
    </location>
</feature>
<keyword evidence="1" id="KW-1133">Transmembrane helix</keyword>
<evidence type="ECO:0000313" key="3">
    <source>
        <dbReference type="Proteomes" id="UP001276659"/>
    </source>
</evidence>
<feature type="transmembrane region" description="Helical" evidence="1">
    <location>
        <begin position="155"/>
        <end position="172"/>
    </location>
</feature>
<keyword evidence="3" id="KW-1185">Reference proteome</keyword>